<evidence type="ECO:0000313" key="8">
    <source>
        <dbReference type="EMBL" id="PSB24990.1"/>
    </source>
</evidence>
<dbReference type="InterPro" id="IPR001375">
    <property type="entry name" value="Peptidase_S9_cat"/>
</dbReference>
<dbReference type="InterPro" id="IPR029058">
    <property type="entry name" value="AB_hydrolase_fold"/>
</dbReference>
<feature type="compositionally biased region" description="Polar residues" evidence="6">
    <location>
        <begin position="615"/>
        <end position="624"/>
    </location>
</feature>
<evidence type="ECO:0000256" key="6">
    <source>
        <dbReference type="SAM" id="MobiDB-lite"/>
    </source>
</evidence>
<dbReference type="PROSITE" id="PS00708">
    <property type="entry name" value="PRO_ENDOPEP_SER"/>
    <property type="match status" value="1"/>
</dbReference>
<gene>
    <name evidence="8" type="ORF">C7B82_24840</name>
</gene>
<keyword evidence="2" id="KW-0007">Acetylation</keyword>
<dbReference type="Proteomes" id="UP000239576">
    <property type="component" value="Unassembled WGS sequence"/>
</dbReference>
<evidence type="ECO:0000313" key="9">
    <source>
        <dbReference type="Proteomes" id="UP000239576"/>
    </source>
</evidence>
<dbReference type="InterPro" id="IPR002471">
    <property type="entry name" value="Pept_S9_AS"/>
</dbReference>
<dbReference type="PANTHER" id="PTHR42776">
    <property type="entry name" value="SERINE PEPTIDASE S9 FAMILY MEMBER"/>
    <property type="match status" value="1"/>
</dbReference>
<accession>A0A2T1DWY2</accession>
<evidence type="ECO:0000256" key="3">
    <source>
        <dbReference type="ARBA" id="ARBA00032284"/>
    </source>
</evidence>
<dbReference type="Gene3D" id="2.120.10.30">
    <property type="entry name" value="TolB, C-terminal domain"/>
    <property type="match status" value="1"/>
</dbReference>
<dbReference type="PANTHER" id="PTHR42776:SF27">
    <property type="entry name" value="DIPEPTIDYL PEPTIDASE FAMILY MEMBER 6"/>
    <property type="match status" value="1"/>
</dbReference>
<evidence type="ECO:0000256" key="2">
    <source>
        <dbReference type="ARBA" id="ARBA00022990"/>
    </source>
</evidence>
<dbReference type="PRINTS" id="PR00862">
    <property type="entry name" value="PROLIGOPTASE"/>
</dbReference>
<name>A0A2T1DWY2_9CYAN</name>
<dbReference type="OrthoDB" id="108903at2"/>
<evidence type="ECO:0000259" key="7">
    <source>
        <dbReference type="Pfam" id="PF00326"/>
    </source>
</evidence>
<feature type="region of interest" description="Disordered" evidence="6">
    <location>
        <begin position="604"/>
        <end position="624"/>
    </location>
</feature>
<dbReference type="EMBL" id="PVWK01000135">
    <property type="protein sequence ID" value="PSB24990.1"/>
    <property type="molecule type" value="Genomic_DNA"/>
</dbReference>
<dbReference type="InterPro" id="IPR015943">
    <property type="entry name" value="WD40/YVTN_repeat-like_dom_sf"/>
</dbReference>
<dbReference type="SUPFAM" id="SSF53474">
    <property type="entry name" value="alpha/beta-Hydrolases"/>
    <property type="match status" value="1"/>
</dbReference>
<feature type="compositionally biased region" description="Low complexity" evidence="6">
    <location>
        <begin position="604"/>
        <end position="614"/>
    </location>
</feature>
<dbReference type="GO" id="GO:0004252">
    <property type="term" value="F:serine-type endopeptidase activity"/>
    <property type="evidence" value="ECO:0007669"/>
    <property type="project" value="InterPro"/>
</dbReference>
<feature type="domain" description="Peptidase S9 prolyl oligopeptidase catalytic" evidence="7">
    <location>
        <begin position="401"/>
        <end position="604"/>
    </location>
</feature>
<dbReference type="Gene3D" id="3.40.50.1820">
    <property type="entry name" value="alpha/beta hydrolase"/>
    <property type="match status" value="1"/>
</dbReference>
<comment type="caution">
    <text evidence="8">The sequence shown here is derived from an EMBL/GenBank/DDBJ whole genome shotgun (WGS) entry which is preliminary data.</text>
</comment>
<dbReference type="SUPFAM" id="SSF82171">
    <property type="entry name" value="DPP6 N-terminal domain-like"/>
    <property type="match status" value="1"/>
</dbReference>
<keyword evidence="9" id="KW-1185">Reference proteome</keyword>
<dbReference type="InterPro" id="IPR002470">
    <property type="entry name" value="Peptidase_S9A"/>
</dbReference>
<protein>
    <recommendedName>
        <fullName evidence="4">Acyl-peptide hydrolase</fullName>
    </recommendedName>
    <alternativeName>
        <fullName evidence="3">Acylaminoacyl-peptidase</fullName>
    </alternativeName>
</protein>
<keyword evidence="1" id="KW-0378">Hydrolase</keyword>
<reference evidence="8 9" key="2">
    <citation type="submission" date="2018-03" db="EMBL/GenBank/DDBJ databases">
        <title>The ancient ancestry and fast evolution of plastids.</title>
        <authorList>
            <person name="Moore K.R."/>
            <person name="Magnabosco C."/>
            <person name="Momper L."/>
            <person name="Gold D.A."/>
            <person name="Bosak T."/>
            <person name="Fournier G.P."/>
        </authorList>
    </citation>
    <scope>NUCLEOTIDE SEQUENCE [LARGE SCALE GENOMIC DNA]</scope>
    <source>
        <strain evidence="8 9">ULC18</strain>
    </source>
</reference>
<dbReference type="GO" id="GO:0006508">
    <property type="term" value="P:proteolysis"/>
    <property type="evidence" value="ECO:0007669"/>
    <property type="project" value="InterPro"/>
</dbReference>
<sequence length="624" mass="67941">MLKQPDLNHDALWKQRFRAHKVLWAQLAVAAPQRGLVCTNASGVNQLYAWEVATNQLTPLTTHPEGKSRGWIAADGRYVYYLEDQQGNERGHYVRVPFEGGAPQDITPALPTYASTSLSENRTGTLLGLIAADETGFQLYLLEQLENDVLSSPRLLWRSPALCSGVTFSADGAIVVVATTARTGSRAFSLMAWETASGTLINELHENDTSFSLVCFSPQVGDQRLLATSDHSGFNRPLLWQPRNGESVALPLATVQGELDVWDWSADGAQLLLCEARQACYRLSTYSLATLQEQPLPLLQGTFGSGQFTASGEVLVTFSSTEQPLHLIALNTATKETRMVLSAGVAPPTRPWQSVTFSAFDGVALQAWLALPEGEAPFPTILHAHGGPTSVTTAAFAPSCQAWLDHGFAWLSVNYRGSTTFGRDFERAIWGQLGNLEVEDLVAAQHWLVEQGIAQAEAIFLTGGSYGGYLTLQTLGKAPALWAGGMADVAIADWFLMYEDQAETMRGVQRSLFGGTPEEKPAAHRAASPLTYADQVTAPILVIQGRHDTRCPARQMQVYEAKLRSLGKTINVHWFDAGHVMGNDEQSIRDQETKLCFAYQVLQQQSPSSPTSSSGGDQEPTSQQ</sequence>
<evidence type="ECO:0000256" key="1">
    <source>
        <dbReference type="ARBA" id="ARBA00022801"/>
    </source>
</evidence>
<dbReference type="Gene3D" id="2.130.10.10">
    <property type="entry name" value="YVTN repeat-like/Quinoprotein amine dehydrogenase"/>
    <property type="match status" value="1"/>
</dbReference>
<dbReference type="InterPro" id="IPR011042">
    <property type="entry name" value="6-blade_b-propeller_TolB-like"/>
</dbReference>
<dbReference type="AlphaFoldDB" id="A0A2T1DWY2"/>
<dbReference type="Pfam" id="PF00326">
    <property type="entry name" value="Peptidase_S9"/>
    <property type="match status" value="1"/>
</dbReference>
<dbReference type="RefSeq" id="WP_106259457.1">
    <property type="nucleotide sequence ID" value="NZ_CAWNSW010000033.1"/>
</dbReference>
<evidence type="ECO:0000256" key="4">
    <source>
        <dbReference type="ARBA" id="ARBA00032596"/>
    </source>
</evidence>
<evidence type="ECO:0000256" key="5">
    <source>
        <dbReference type="ARBA" id="ARBA00045885"/>
    </source>
</evidence>
<organism evidence="8 9">
    <name type="scientific">Stenomitos frigidus ULC18</name>
    <dbReference type="NCBI Taxonomy" id="2107698"/>
    <lineage>
        <taxon>Bacteria</taxon>
        <taxon>Bacillati</taxon>
        <taxon>Cyanobacteriota</taxon>
        <taxon>Cyanophyceae</taxon>
        <taxon>Leptolyngbyales</taxon>
        <taxon>Leptolyngbyaceae</taxon>
        <taxon>Stenomitos</taxon>
    </lineage>
</organism>
<proteinExistence type="predicted"/>
<comment type="function">
    <text evidence="5">This enzyme catalyzes the hydrolysis of the N-terminal peptide bond of an N-acetylated peptide to generate an N-acetylated amino acid and a peptide with a free N-terminus. It preferentially cleaves off Ac-Ala, Ac-Met and Ac-Ser. Also, involved in the degradation of oxidized and glycated proteins.</text>
</comment>
<reference evidence="9" key="1">
    <citation type="submission" date="2018-02" db="EMBL/GenBank/DDBJ databases">
        <authorList>
            <person name="Moore K."/>
            <person name="Momper L."/>
        </authorList>
    </citation>
    <scope>NUCLEOTIDE SEQUENCE [LARGE SCALE GENOMIC DNA]</scope>
    <source>
        <strain evidence="9">ULC18</strain>
    </source>
</reference>